<keyword evidence="3" id="KW-1185">Reference proteome</keyword>
<dbReference type="PANTHER" id="PTHR42951:SF4">
    <property type="entry name" value="ACYL-COENZYME A THIOESTERASE MBLAC2"/>
    <property type="match status" value="1"/>
</dbReference>
<gene>
    <name evidence="2" type="ORF">P2L57_12440</name>
</gene>
<dbReference type="Proteomes" id="UP001220022">
    <property type="component" value="Unassembled WGS sequence"/>
</dbReference>
<dbReference type="InterPro" id="IPR036866">
    <property type="entry name" value="RibonucZ/Hydroxyglut_hydro"/>
</dbReference>
<name>A0ABT5YY42_9ACTN</name>
<dbReference type="InterPro" id="IPR001279">
    <property type="entry name" value="Metallo-B-lactamas"/>
</dbReference>
<evidence type="ECO:0000313" key="2">
    <source>
        <dbReference type="EMBL" id="MDF2256512.1"/>
    </source>
</evidence>
<sequence length="308" mass="32924">MSSATKEPVLQEVAADVFAYLQPEGGWCVNNAGLVASGASVAVIDTAATEARTRRLRQQVLAGGRPAPFALVNTHSHGDHTFGNFLFPEATVIAHVNARHEMARAGLHLTELWPDVAWGDVEVRLPTVTYQDRLTLHVGELTAELLHFGLAHTANDTVVWIPERKVLFTGDIVMSGFTPFVPLGSISGSLNAIQQLRGLGATTVVTGHGPVAGPEVFDVAEAYLRWVQQLAAEGIAAGLAPLAVAREAGLGQFAELGEPERLVANLHRAYAERRAPEAEFDFGVLLKEMGVIFGEMMDYHGGSLTCCA</sequence>
<protein>
    <submittedName>
        <fullName evidence="2">MBL fold metallo-hydrolase</fullName>
    </submittedName>
</protein>
<proteinExistence type="predicted"/>
<dbReference type="CDD" id="cd16282">
    <property type="entry name" value="metallo-hydrolase-like_MBL-fold"/>
    <property type="match status" value="1"/>
</dbReference>
<dbReference type="RefSeq" id="WP_275812757.1">
    <property type="nucleotide sequence ID" value="NZ_BAAANM010000004.1"/>
</dbReference>
<reference evidence="2 3" key="1">
    <citation type="submission" date="2023-03" db="EMBL/GenBank/DDBJ databases">
        <title>Draft genome sequence of type strain Streptomyces ferralitis JCM 14344.</title>
        <authorList>
            <person name="Klaysubun C."/>
            <person name="Duangmal K."/>
        </authorList>
    </citation>
    <scope>NUCLEOTIDE SEQUENCE [LARGE SCALE GENOMIC DNA]</scope>
    <source>
        <strain evidence="2 3">JCM 14344</strain>
    </source>
</reference>
<evidence type="ECO:0000313" key="3">
    <source>
        <dbReference type="Proteomes" id="UP001220022"/>
    </source>
</evidence>
<dbReference type="Pfam" id="PF00753">
    <property type="entry name" value="Lactamase_B"/>
    <property type="match status" value="1"/>
</dbReference>
<comment type="caution">
    <text evidence="2">The sequence shown here is derived from an EMBL/GenBank/DDBJ whole genome shotgun (WGS) entry which is preliminary data.</text>
</comment>
<dbReference type="SUPFAM" id="SSF56281">
    <property type="entry name" value="Metallo-hydrolase/oxidoreductase"/>
    <property type="match status" value="1"/>
</dbReference>
<dbReference type="PANTHER" id="PTHR42951">
    <property type="entry name" value="METALLO-BETA-LACTAMASE DOMAIN-CONTAINING"/>
    <property type="match status" value="1"/>
</dbReference>
<feature type="domain" description="Metallo-beta-lactamase" evidence="1">
    <location>
        <begin position="29"/>
        <end position="208"/>
    </location>
</feature>
<dbReference type="EMBL" id="JARHTQ010000006">
    <property type="protein sequence ID" value="MDF2256512.1"/>
    <property type="molecule type" value="Genomic_DNA"/>
</dbReference>
<dbReference type="Gene3D" id="3.60.15.10">
    <property type="entry name" value="Ribonuclease Z/Hydroxyacylglutathione hydrolase-like"/>
    <property type="match status" value="1"/>
</dbReference>
<dbReference type="SMART" id="SM00849">
    <property type="entry name" value="Lactamase_B"/>
    <property type="match status" value="1"/>
</dbReference>
<organism evidence="2 3">
    <name type="scientific">Streptantibioticus ferralitis</name>
    <dbReference type="NCBI Taxonomy" id="236510"/>
    <lineage>
        <taxon>Bacteria</taxon>
        <taxon>Bacillati</taxon>
        <taxon>Actinomycetota</taxon>
        <taxon>Actinomycetes</taxon>
        <taxon>Kitasatosporales</taxon>
        <taxon>Streptomycetaceae</taxon>
        <taxon>Streptantibioticus</taxon>
    </lineage>
</organism>
<dbReference type="InterPro" id="IPR050855">
    <property type="entry name" value="NDM-1-like"/>
</dbReference>
<evidence type="ECO:0000259" key="1">
    <source>
        <dbReference type="SMART" id="SM00849"/>
    </source>
</evidence>
<accession>A0ABT5YY42</accession>